<protein>
    <recommendedName>
        <fullName evidence="4">Transmembrane protein</fullName>
    </recommendedName>
</protein>
<feature type="region of interest" description="Disordered" evidence="1">
    <location>
        <begin position="302"/>
        <end position="338"/>
    </location>
</feature>
<feature type="compositionally biased region" description="Polar residues" evidence="1">
    <location>
        <begin position="438"/>
        <end position="450"/>
    </location>
</feature>
<evidence type="ECO:0000313" key="2">
    <source>
        <dbReference type="EMBL" id="KAK4754325.1"/>
    </source>
</evidence>
<feature type="compositionally biased region" description="Low complexity" evidence="1">
    <location>
        <begin position="382"/>
        <end position="391"/>
    </location>
</feature>
<evidence type="ECO:0000256" key="1">
    <source>
        <dbReference type="SAM" id="MobiDB-lite"/>
    </source>
</evidence>
<name>A0AAN7PZI3_9MYRT</name>
<evidence type="ECO:0000313" key="3">
    <source>
        <dbReference type="Proteomes" id="UP001345219"/>
    </source>
</evidence>
<keyword evidence="3" id="KW-1185">Reference proteome</keyword>
<dbReference type="PANTHER" id="PTHR34775">
    <property type="entry name" value="TRANSMEMBRANE PROTEIN"/>
    <property type="match status" value="1"/>
</dbReference>
<accession>A0AAN7PZI3</accession>
<dbReference type="AlphaFoldDB" id="A0AAN7PZI3"/>
<feature type="compositionally biased region" description="Basic and acidic residues" evidence="1">
    <location>
        <begin position="360"/>
        <end position="381"/>
    </location>
</feature>
<evidence type="ECO:0008006" key="4">
    <source>
        <dbReference type="Google" id="ProtNLM"/>
    </source>
</evidence>
<reference evidence="2 3" key="1">
    <citation type="journal article" date="2023" name="Hortic Res">
        <title>Pangenome of water caltrop reveals structural variations and asymmetric subgenome divergence after allopolyploidization.</title>
        <authorList>
            <person name="Zhang X."/>
            <person name="Chen Y."/>
            <person name="Wang L."/>
            <person name="Yuan Y."/>
            <person name="Fang M."/>
            <person name="Shi L."/>
            <person name="Lu R."/>
            <person name="Comes H.P."/>
            <person name="Ma Y."/>
            <person name="Chen Y."/>
            <person name="Huang G."/>
            <person name="Zhou Y."/>
            <person name="Zheng Z."/>
            <person name="Qiu Y."/>
        </authorList>
    </citation>
    <scope>NUCLEOTIDE SEQUENCE [LARGE SCALE GENOMIC DNA]</scope>
    <source>
        <tissue evidence="2">Roots</tissue>
    </source>
</reference>
<sequence>MPPQMKPMGPIAGILTRDTPASSVASLILEDIDEQKKEECVDTDVVEEEEEDEGSSSILGGILKFFLLIVILVLSTWYMCNINSSLSKIEEACWSNLNSSSFNAETAQILNEEMSEVKNTEWPKFDKSFLFEYVSASVNSVDTAQTLHDVGVKEVQNCSSGGEDVTKTENNGEELVDLIVGGVAASEEIEDPVLELQVGEQERSSPSVNNEDSEDIEVSQTEIADAVAGLSTYKEILKGLSPQSKWVVLKAAVDFSISSLILTALLIVCKIRASNDSSLAKELKPEPVIETKREDLQVTSCTIEEEDDRRLKGSSPNPQANHLIMDDEDRMSSSSRPPSVELLGEFVVKVSSSSLKQRGVKMESGDKNHSVNIEKNHESSSERLSTSLTTRFNAAAGRTTTLKKQKVDGSDSGSGQGMKNEALLTTPVRRSSRIRNKAMQSPSPNFSSKR</sequence>
<dbReference type="PANTHER" id="PTHR34775:SF6">
    <property type="entry name" value="TRANSMEMBRANE PROTEIN"/>
    <property type="match status" value="1"/>
</dbReference>
<dbReference type="Proteomes" id="UP001345219">
    <property type="component" value="Chromosome 2"/>
</dbReference>
<dbReference type="EMBL" id="JAXIOK010000015">
    <property type="protein sequence ID" value="KAK4754325.1"/>
    <property type="molecule type" value="Genomic_DNA"/>
</dbReference>
<proteinExistence type="predicted"/>
<gene>
    <name evidence="2" type="ORF">SAY87_002429</name>
</gene>
<feature type="region of interest" description="Disordered" evidence="1">
    <location>
        <begin position="354"/>
        <end position="450"/>
    </location>
</feature>
<organism evidence="2 3">
    <name type="scientific">Trapa incisa</name>
    <dbReference type="NCBI Taxonomy" id="236973"/>
    <lineage>
        <taxon>Eukaryota</taxon>
        <taxon>Viridiplantae</taxon>
        <taxon>Streptophyta</taxon>
        <taxon>Embryophyta</taxon>
        <taxon>Tracheophyta</taxon>
        <taxon>Spermatophyta</taxon>
        <taxon>Magnoliopsida</taxon>
        <taxon>eudicotyledons</taxon>
        <taxon>Gunneridae</taxon>
        <taxon>Pentapetalae</taxon>
        <taxon>rosids</taxon>
        <taxon>malvids</taxon>
        <taxon>Myrtales</taxon>
        <taxon>Lythraceae</taxon>
        <taxon>Trapa</taxon>
    </lineage>
</organism>
<comment type="caution">
    <text evidence="2">The sequence shown here is derived from an EMBL/GenBank/DDBJ whole genome shotgun (WGS) entry which is preliminary data.</text>
</comment>